<keyword evidence="6" id="KW-0131">Cell cycle</keyword>
<keyword evidence="4" id="KW-0779">Telomere</keyword>
<feature type="domain" description="Telomere-associated protein Rif1 N-terminal" evidence="8">
    <location>
        <begin position="208"/>
        <end position="576"/>
    </location>
</feature>
<feature type="region of interest" description="Disordered" evidence="7">
    <location>
        <begin position="1249"/>
        <end position="1299"/>
    </location>
</feature>
<gene>
    <name evidence="9" type="ORF">KLDO_g3509</name>
</gene>
<dbReference type="PANTHER" id="PTHR22928:SF3">
    <property type="entry name" value="TELOMERE-ASSOCIATED PROTEIN RIF1"/>
    <property type="match status" value="1"/>
</dbReference>
<evidence type="ECO:0000313" key="10">
    <source>
        <dbReference type="Proteomes" id="UP000031516"/>
    </source>
</evidence>
<dbReference type="InterPro" id="IPR022031">
    <property type="entry name" value="Rif1_N"/>
</dbReference>
<dbReference type="OrthoDB" id="4070686at2759"/>
<dbReference type="Proteomes" id="UP000031516">
    <property type="component" value="Unassembled WGS sequence"/>
</dbReference>
<feature type="compositionally biased region" description="Polar residues" evidence="7">
    <location>
        <begin position="58"/>
        <end position="68"/>
    </location>
</feature>
<dbReference type="GO" id="GO:0005634">
    <property type="term" value="C:nucleus"/>
    <property type="evidence" value="ECO:0007669"/>
    <property type="project" value="UniProtKB-SubCell"/>
</dbReference>
<evidence type="ECO:0000256" key="7">
    <source>
        <dbReference type="SAM" id="MobiDB-lite"/>
    </source>
</evidence>
<reference evidence="9 10" key="1">
    <citation type="submission" date="2014-03" db="EMBL/GenBank/DDBJ databases">
        <title>The genome of Kluyveromyces dobzhanskii.</title>
        <authorList>
            <person name="Nystedt B."/>
            <person name="Astrom S."/>
        </authorList>
    </citation>
    <scope>NUCLEOTIDE SEQUENCE [LARGE SCALE GENOMIC DNA]</scope>
    <source>
        <strain evidence="9 10">CBS 2104</strain>
    </source>
</reference>
<feature type="compositionally biased region" description="Basic and acidic residues" evidence="7">
    <location>
        <begin position="79"/>
        <end position="88"/>
    </location>
</feature>
<accession>A0A0A8LAN1</accession>
<comment type="caution">
    <text evidence="9">The sequence shown here is derived from an EMBL/GenBank/DDBJ whole genome shotgun (WGS) entry which is preliminary data.</text>
</comment>
<dbReference type="PANTHER" id="PTHR22928">
    <property type="entry name" value="TELOMERE-ASSOCIATED PROTEIN RIF1"/>
    <property type="match status" value="1"/>
</dbReference>
<keyword evidence="10" id="KW-1185">Reference proteome</keyword>
<feature type="compositionally biased region" description="Polar residues" evidence="7">
    <location>
        <begin position="1258"/>
        <end position="1267"/>
    </location>
</feature>
<dbReference type="EMBL" id="CCBQ010000044">
    <property type="protein sequence ID" value="CDO95262.1"/>
    <property type="molecule type" value="Genomic_DNA"/>
</dbReference>
<protein>
    <submittedName>
        <fullName evidence="9">WGS project CCBQ000000000 data, contig 00272</fullName>
    </submittedName>
</protein>
<name>A0A0A8LAN1_9SACH</name>
<keyword evidence="3" id="KW-0158">Chromosome</keyword>
<evidence type="ECO:0000259" key="8">
    <source>
        <dbReference type="Pfam" id="PF12231"/>
    </source>
</evidence>
<evidence type="ECO:0000256" key="2">
    <source>
        <dbReference type="ARBA" id="ARBA00004574"/>
    </source>
</evidence>
<keyword evidence="5" id="KW-0539">Nucleus</keyword>
<evidence type="ECO:0000256" key="6">
    <source>
        <dbReference type="ARBA" id="ARBA00023306"/>
    </source>
</evidence>
<evidence type="ECO:0000256" key="3">
    <source>
        <dbReference type="ARBA" id="ARBA00022454"/>
    </source>
</evidence>
<feature type="compositionally biased region" description="Polar residues" evidence="7">
    <location>
        <begin position="108"/>
        <end position="132"/>
    </location>
</feature>
<evidence type="ECO:0000313" key="9">
    <source>
        <dbReference type="EMBL" id="CDO95262.1"/>
    </source>
</evidence>
<feature type="compositionally biased region" description="Basic and acidic residues" evidence="7">
    <location>
        <begin position="1"/>
        <end position="25"/>
    </location>
</feature>
<feature type="region of interest" description="Disordered" evidence="7">
    <location>
        <begin position="58"/>
        <end position="156"/>
    </location>
</feature>
<evidence type="ECO:0000256" key="4">
    <source>
        <dbReference type="ARBA" id="ARBA00022895"/>
    </source>
</evidence>
<sequence length="1482" mass="167358">MMRDQSRKTRSEGKTKALDALDKHMTQRSTLKKSLTVTGPNVLALSEGLVLNHVPTKSENVYQRSPTPRRSRGVDVVTLEERAKKPVFEEDSPVKSPSSSPMRKGVSFSDQIESSPAAQNVASSPIKPSSMTKPPGKSILKHPSLQYSKHESSSGRISPIKASHLSIDPSSAAFWVEGEIRNMINVSSVAEFRKIITGGLHVLNSANSRDFEIYATFNNIVPSMNGVVLNDIVHHKVDVIIENIEPLLDTSVYVLSRVQESLLLQKKKDPFKSRCFIQVIRFLTLLFSNFKIIKYLDGNLSLQLKFTEVLKACEEALTHPNTNKVMVIYPLTLLKEEKFGQFYLPDSQIRQLVDSVFRMKYLDSTNVQCERLMVLKHFLQKYSKVMLETLIDWFPSEIVGRYLMEDRVSSAKIRSCCNLIILDLLRKCISNEKVRATINDIESLSVSHSLAKVPNLDEAYAVYSESVKGKSIGEALCHKLISLINEKEEYKLTMDFWLGMTGLLFNSAKNLPLLLEPVGKRWLEVNEVCFNSNKKPLKGIAIKSRRILNYMIIANISLEVDTHTVRELIQIVMQPFELLDVQGLSEYIIFAFNSIMYLACCDYKEMNSKRFALLFDMILKPLFQRINSSNLLPLLGPQAHQIFYRILRTSSEEENSSPRRAMGFQPLKALSTVGVDLPDFEPMSNAILENNWGSIVQLLKSIITWPGFSPQHSLAILQHLVKKNPPALTEGQTCSILLEYFSMIAEEGDVDRSSESFRSTVRAFADKFGLQLFSNESIFLTKIIPMEGADEEAQFDLFKTTFQQVKAFVKPLLLFGYFGRFNNNLISNYIANIVGSMLIPTNITQQEYRSFLQIVNKMPVPEVIDNLFTWLRKTNNWGSIAGELSLSTWDDHLFANFIQKWIQEQKNSWTHETVSMITGSLWKKPAAFKELSSLLINAGQHQIIKETLQKNPGIINDISPFADLPLLEVLPVELVRLSFSKIHEYDDVIKTKLFLCGSVLGETDIVKSEKELLYQLLLPTDDDVSLNSDRNTIIDILIGASAKSQDWQFLSMLYEVCLARKASDTIIESFTSNKLKFGNLEPHTIALMVNKCGKLNSDIIEFIRDGFATLSPDYVITLMEELLKLTKYHVFNMLKNEVLSFSFDAKQQLSDENKETLMKFFPSVVDYFIENDSKALAEIMKYAVNVMKNVKEKQYGTALMALFLTHPDFKIQGNKTLIKKLNVFKANAKRQTARKYKFFSPKDTTKTIDSHISDEQKSVSVCTSRNPSEGDFKDSSLPLPEVLPSTPPETSDGKNLAPNDEVATAPVQIPTKAGLDIPELAPRNLEETVFEDSKIESLPRVVEENLTPRIDSDTTASISKAVPVIDSVNSGDAENAGNPQSQSVLPVKIPIFNPFFSDSVKLEGDMELQTDPYVSTKRTFERAVSDESLEAEDPEAQFPPKKIMKLVDSLSSIKLNEVEALSENEKKALRKSIYNFMLKLED</sequence>
<dbReference type="GO" id="GO:0000723">
    <property type="term" value="P:telomere maintenance"/>
    <property type="evidence" value="ECO:0007669"/>
    <property type="project" value="TreeGrafter"/>
</dbReference>
<evidence type="ECO:0000256" key="5">
    <source>
        <dbReference type="ARBA" id="ARBA00023242"/>
    </source>
</evidence>
<comment type="subcellular location">
    <subcellularLocation>
        <location evidence="2">Chromosome</location>
        <location evidence="2">Telomere</location>
    </subcellularLocation>
    <subcellularLocation>
        <location evidence="1">Nucleus</location>
    </subcellularLocation>
</comment>
<organism evidence="9 10">
    <name type="scientific">Kluyveromyces dobzhanskii CBS 2104</name>
    <dbReference type="NCBI Taxonomy" id="1427455"/>
    <lineage>
        <taxon>Eukaryota</taxon>
        <taxon>Fungi</taxon>
        <taxon>Dikarya</taxon>
        <taxon>Ascomycota</taxon>
        <taxon>Saccharomycotina</taxon>
        <taxon>Saccharomycetes</taxon>
        <taxon>Saccharomycetales</taxon>
        <taxon>Saccharomycetaceae</taxon>
        <taxon>Kluyveromyces</taxon>
    </lineage>
</organism>
<evidence type="ECO:0000256" key="1">
    <source>
        <dbReference type="ARBA" id="ARBA00004123"/>
    </source>
</evidence>
<proteinExistence type="predicted"/>
<dbReference type="Pfam" id="PF12231">
    <property type="entry name" value="Rif1_N"/>
    <property type="match status" value="1"/>
</dbReference>
<dbReference type="GO" id="GO:0140445">
    <property type="term" value="C:chromosome, telomeric repeat region"/>
    <property type="evidence" value="ECO:0007669"/>
    <property type="project" value="TreeGrafter"/>
</dbReference>
<feature type="region of interest" description="Disordered" evidence="7">
    <location>
        <begin position="1"/>
        <end position="33"/>
    </location>
</feature>
<dbReference type="Gene3D" id="6.10.140.1760">
    <property type="match status" value="1"/>
</dbReference>